<dbReference type="GO" id="GO:0022857">
    <property type="term" value="F:transmembrane transporter activity"/>
    <property type="evidence" value="ECO:0007669"/>
    <property type="project" value="TreeGrafter"/>
</dbReference>
<feature type="non-terminal residue" evidence="10">
    <location>
        <position position="1"/>
    </location>
</feature>
<accession>A0A7V5J061</accession>
<dbReference type="PANTHER" id="PTHR30572:SF4">
    <property type="entry name" value="ABC TRANSPORTER PERMEASE YTRF"/>
    <property type="match status" value="1"/>
</dbReference>
<dbReference type="GO" id="GO:0005886">
    <property type="term" value="C:plasma membrane"/>
    <property type="evidence" value="ECO:0007669"/>
    <property type="project" value="UniProtKB-SubCell"/>
</dbReference>
<dbReference type="AlphaFoldDB" id="A0A7V5J061"/>
<evidence type="ECO:0000259" key="9">
    <source>
        <dbReference type="Pfam" id="PF02687"/>
    </source>
</evidence>
<feature type="domain" description="ABC3 transporter permease C-terminal" evidence="9">
    <location>
        <begin position="252"/>
        <end position="375"/>
    </location>
</feature>
<feature type="compositionally biased region" description="Polar residues" evidence="7">
    <location>
        <begin position="48"/>
        <end position="58"/>
    </location>
</feature>
<protein>
    <submittedName>
        <fullName evidence="10">ABC transporter permease</fullName>
    </submittedName>
</protein>
<keyword evidence="4 8" id="KW-1133">Transmembrane helix</keyword>
<evidence type="ECO:0000256" key="3">
    <source>
        <dbReference type="ARBA" id="ARBA00022692"/>
    </source>
</evidence>
<gene>
    <name evidence="10" type="ORF">ENJ78_00720</name>
</gene>
<feature type="transmembrane region" description="Helical" evidence="8">
    <location>
        <begin position="248"/>
        <end position="275"/>
    </location>
</feature>
<evidence type="ECO:0000256" key="5">
    <source>
        <dbReference type="ARBA" id="ARBA00023136"/>
    </source>
</evidence>
<evidence type="ECO:0000256" key="7">
    <source>
        <dbReference type="SAM" id="MobiDB-lite"/>
    </source>
</evidence>
<evidence type="ECO:0000256" key="1">
    <source>
        <dbReference type="ARBA" id="ARBA00004651"/>
    </source>
</evidence>
<evidence type="ECO:0000256" key="4">
    <source>
        <dbReference type="ARBA" id="ARBA00022989"/>
    </source>
</evidence>
<reference evidence="10" key="1">
    <citation type="journal article" date="2020" name="mSystems">
        <title>Genome- and Community-Level Interaction Insights into Carbon Utilization and Element Cycling Functions of Hydrothermarchaeota in Hydrothermal Sediment.</title>
        <authorList>
            <person name="Zhou Z."/>
            <person name="Liu Y."/>
            <person name="Xu W."/>
            <person name="Pan J."/>
            <person name="Luo Z.H."/>
            <person name="Li M."/>
        </authorList>
    </citation>
    <scope>NUCLEOTIDE SEQUENCE [LARGE SCALE GENOMIC DNA]</scope>
    <source>
        <strain evidence="10">HyVt-517</strain>
    </source>
</reference>
<evidence type="ECO:0000256" key="8">
    <source>
        <dbReference type="SAM" id="Phobius"/>
    </source>
</evidence>
<dbReference type="InterPro" id="IPR050250">
    <property type="entry name" value="Macrolide_Exporter_MacB"/>
</dbReference>
<dbReference type="InterPro" id="IPR003838">
    <property type="entry name" value="ABC3_permease_C"/>
</dbReference>
<feature type="region of interest" description="Disordered" evidence="7">
    <location>
        <begin position="1"/>
        <end position="69"/>
    </location>
</feature>
<evidence type="ECO:0000313" key="10">
    <source>
        <dbReference type="EMBL" id="HHH14214.1"/>
    </source>
</evidence>
<feature type="compositionally biased region" description="Polar residues" evidence="7">
    <location>
        <begin position="1"/>
        <end position="11"/>
    </location>
</feature>
<keyword evidence="2" id="KW-1003">Cell membrane</keyword>
<name>A0A7V5J061_UNCKA</name>
<comment type="similarity">
    <text evidence="6">Belongs to the ABC-4 integral membrane protein family.</text>
</comment>
<proteinExistence type="inferred from homology"/>
<keyword evidence="5 8" id="KW-0472">Membrane</keyword>
<comment type="caution">
    <text evidence="10">The sequence shown here is derived from an EMBL/GenBank/DDBJ whole genome shotgun (WGS) entry which is preliminary data.</text>
</comment>
<sequence length="383" mass="40906">NKSILIQSGEVQNPKEGTDETSILLPDQNPQEGTNDIAYVNNPAVLGTSDSQNSQQEGSTSTKKETTSALNAVSGQAKELITDLQNKGFDDEALKDLLPAISGPQKVTSLEINVLDSVAIKQAVVTESFLNTIGFNSDNLKDALGTEFSLQMTLIGDLIPSLSDKKIQSKKTTYSIVGIIPGNSPFIYVPLADIKSLGVTNYTQAKVVAESDTAVPYIRQRIEGLGFQTQSVQDTLSRIESLFNGLRIALLFLGILALSVASLGMFNTLTVSLLERTHEVGLLKAMGMKSGEVKELFLAESLILGFFGGVAGLLFGFLVGKLIDLSLSAFSISAGIGYLSVTYIPLALVGFVLVLSFLIGVLTGLYPSKRATRISALDALRYE</sequence>
<dbReference type="Pfam" id="PF02687">
    <property type="entry name" value="FtsX"/>
    <property type="match status" value="1"/>
</dbReference>
<organism evidence="10">
    <name type="scientific">candidate division WWE3 bacterium</name>
    <dbReference type="NCBI Taxonomy" id="2053526"/>
    <lineage>
        <taxon>Bacteria</taxon>
        <taxon>Katanobacteria</taxon>
    </lineage>
</organism>
<keyword evidence="3 8" id="KW-0812">Transmembrane</keyword>
<comment type="subcellular location">
    <subcellularLocation>
        <location evidence="1">Cell membrane</location>
        <topology evidence="1">Multi-pass membrane protein</topology>
    </subcellularLocation>
</comment>
<evidence type="ECO:0000256" key="6">
    <source>
        <dbReference type="ARBA" id="ARBA00038076"/>
    </source>
</evidence>
<dbReference type="PANTHER" id="PTHR30572">
    <property type="entry name" value="MEMBRANE COMPONENT OF TRANSPORTER-RELATED"/>
    <property type="match status" value="1"/>
</dbReference>
<feature type="transmembrane region" description="Helical" evidence="8">
    <location>
        <begin position="343"/>
        <end position="366"/>
    </location>
</feature>
<dbReference type="Proteomes" id="UP000886106">
    <property type="component" value="Unassembled WGS sequence"/>
</dbReference>
<feature type="transmembrane region" description="Helical" evidence="8">
    <location>
        <begin position="296"/>
        <end position="323"/>
    </location>
</feature>
<evidence type="ECO:0000256" key="2">
    <source>
        <dbReference type="ARBA" id="ARBA00022475"/>
    </source>
</evidence>
<dbReference type="EMBL" id="DRNS01000054">
    <property type="protein sequence ID" value="HHH14214.1"/>
    <property type="molecule type" value="Genomic_DNA"/>
</dbReference>